<reference evidence="1" key="1">
    <citation type="journal article" date="2014" name="Front. Microbiol.">
        <title>High frequency of phylogenetically diverse reductive dehalogenase-homologous genes in deep subseafloor sedimentary metagenomes.</title>
        <authorList>
            <person name="Kawai M."/>
            <person name="Futagami T."/>
            <person name="Toyoda A."/>
            <person name="Takaki Y."/>
            <person name="Nishi S."/>
            <person name="Hori S."/>
            <person name="Arai W."/>
            <person name="Tsubouchi T."/>
            <person name="Morono Y."/>
            <person name="Uchiyama I."/>
            <person name="Ito T."/>
            <person name="Fujiyama A."/>
            <person name="Inagaki F."/>
            <person name="Takami H."/>
        </authorList>
    </citation>
    <scope>NUCLEOTIDE SEQUENCE</scope>
    <source>
        <strain evidence="1">Expedition CK06-06</strain>
    </source>
</reference>
<dbReference type="AlphaFoldDB" id="X0W3I7"/>
<comment type="caution">
    <text evidence="1">The sequence shown here is derived from an EMBL/GenBank/DDBJ whole genome shotgun (WGS) entry which is preliminary data.</text>
</comment>
<name>X0W3I7_9ZZZZ</name>
<dbReference type="InterPro" id="IPR009003">
    <property type="entry name" value="Peptidase_S1_PA"/>
</dbReference>
<accession>X0W3I7</accession>
<dbReference type="SUPFAM" id="SSF50494">
    <property type="entry name" value="Trypsin-like serine proteases"/>
    <property type="match status" value="1"/>
</dbReference>
<gene>
    <name evidence="1" type="ORF">S01H1_49057</name>
</gene>
<organism evidence="1">
    <name type="scientific">marine sediment metagenome</name>
    <dbReference type="NCBI Taxonomy" id="412755"/>
    <lineage>
        <taxon>unclassified sequences</taxon>
        <taxon>metagenomes</taxon>
        <taxon>ecological metagenomes</taxon>
    </lineage>
</organism>
<proteinExistence type="predicted"/>
<feature type="non-terminal residue" evidence="1">
    <location>
        <position position="171"/>
    </location>
</feature>
<evidence type="ECO:0000313" key="1">
    <source>
        <dbReference type="EMBL" id="GAG19183.1"/>
    </source>
</evidence>
<sequence length="171" mass="18528">MLTGDIEEGPAFSQLVTARHVIEKTGQIAIDGKVLLRANTLDGDSRLVKTEPKDWTFHLSDAAVDAAVLPWLPSREKFLFKAIPEKMVATDEVLQANHVGAGDEIFLTGLFASHAGSVSNLPIIRIGNIALMPEVRVKVREFGMIDAYLVEMRSIGGHSGSPVFVHIGGTR</sequence>
<protein>
    <submittedName>
        <fullName evidence="1">Uncharacterized protein</fullName>
    </submittedName>
</protein>
<dbReference type="EMBL" id="BARS01031529">
    <property type="protein sequence ID" value="GAG19183.1"/>
    <property type="molecule type" value="Genomic_DNA"/>
</dbReference>